<dbReference type="Proteomes" id="UP001162834">
    <property type="component" value="Chromosome"/>
</dbReference>
<gene>
    <name evidence="1" type="ORF">DSM104329_00718</name>
</gene>
<evidence type="ECO:0008006" key="3">
    <source>
        <dbReference type="Google" id="ProtNLM"/>
    </source>
</evidence>
<accession>A0A9E6XV52</accession>
<dbReference type="AlphaFoldDB" id="A0A9E6XV52"/>
<sequence length="140" mass="15796">MSNAETNKALVERFRVEWLNNHDLEAFHDVCHADIAFHWGVMGDGQGIDGLRALEERARAGFPDLAVHSDWLDAGEQHVVRRSRVTGTHKGEWFGVPPTGRACEWTCMEAYRIVDGRIAEQWLNEDWAFVLQQIGGLPAA</sequence>
<protein>
    <recommendedName>
        <fullName evidence="3">Ester cyclase</fullName>
    </recommendedName>
</protein>
<dbReference type="InterPro" id="IPR009959">
    <property type="entry name" value="Cyclase_SnoaL-like"/>
</dbReference>
<dbReference type="RefSeq" id="WP_259314024.1">
    <property type="nucleotide sequence ID" value="NZ_CP087164.1"/>
</dbReference>
<evidence type="ECO:0000313" key="2">
    <source>
        <dbReference type="Proteomes" id="UP001162834"/>
    </source>
</evidence>
<keyword evidence="2" id="KW-1185">Reference proteome</keyword>
<proteinExistence type="predicted"/>
<dbReference type="KEGG" id="sbae:DSM104329_00718"/>
<dbReference type="PANTHER" id="PTHR38436:SF1">
    <property type="entry name" value="ESTER CYCLASE"/>
    <property type="match status" value="1"/>
</dbReference>
<dbReference type="PANTHER" id="PTHR38436">
    <property type="entry name" value="POLYKETIDE CYCLASE SNOAL-LIKE DOMAIN"/>
    <property type="match status" value="1"/>
</dbReference>
<dbReference type="Pfam" id="PF07366">
    <property type="entry name" value="SnoaL"/>
    <property type="match status" value="1"/>
</dbReference>
<evidence type="ECO:0000313" key="1">
    <source>
        <dbReference type="EMBL" id="UGS34341.1"/>
    </source>
</evidence>
<reference evidence="1" key="1">
    <citation type="journal article" date="2022" name="Int. J. Syst. Evol. Microbiol.">
        <title>Pseudomonas aegrilactucae sp. nov. and Pseudomonas morbosilactucae sp. nov., pathogens causing bacterial rot of lettuce in Japan.</title>
        <authorList>
            <person name="Sawada H."/>
            <person name="Fujikawa T."/>
            <person name="Satou M."/>
        </authorList>
    </citation>
    <scope>NUCLEOTIDE SEQUENCE</scope>
    <source>
        <strain evidence="1">0166_1</strain>
    </source>
</reference>
<dbReference type="GO" id="GO:0030638">
    <property type="term" value="P:polyketide metabolic process"/>
    <property type="evidence" value="ECO:0007669"/>
    <property type="project" value="InterPro"/>
</dbReference>
<name>A0A9E6XV52_9ACTN</name>
<dbReference type="InterPro" id="IPR032710">
    <property type="entry name" value="NTF2-like_dom_sf"/>
</dbReference>
<organism evidence="1 2">
    <name type="scientific">Capillimicrobium parvum</name>
    <dbReference type="NCBI Taxonomy" id="2884022"/>
    <lineage>
        <taxon>Bacteria</taxon>
        <taxon>Bacillati</taxon>
        <taxon>Actinomycetota</taxon>
        <taxon>Thermoleophilia</taxon>
        <taxon>Solirubrobacterales</taxon>
        <taxon>Capillimicrobiaceae</taxon>
        <taxon>Capillimicrobium</taxon>
    </lineage>
</organism>
<dbReference type="Gene3D" id="3.10.450.50">
    <property type="match status" value="1"/>
</dbReference>
<dbReference type="SUPFAM" id="SSF54427">
    <property type="entry name" value="NTF2-like"/>
    <property type="match status" value="1"/>
</dbReference>
<dbReference type="EMBL" id="CP087164">
    <property type="protein sequence ID" value="UGS34341.1"/>
    <property type="molecule type" value="Genomic_DNA"/>
</dbReference>